<reference evidence="2 3" key="2">
    <citation type="journal article" date="2011" name="Stand. Genomic Sci.">
        <title>Complete genome sequence of Isosphaera pallida type strain (IS1B).</title>
        <authorList>
            <consortium name="US DOE Joint Genome Institute (JGI-PGF)"/>
            <person name="Goker M."/>
            <person name="Cleland D."/>
            <person name="Saunders E."/>
            <person name="Lapidus A."/>
            <person name="Nolan M."/>
            <person name="Lucas S."/>
            <person name="Hammon N."/>
            <person name="Deshpande S."/>
            <person name="Cheng J.F."/>
            <person name="Tapia R."/>
            <person name="Han C."/>
            <person name="Goodwin L."/>
            <person name="Pitluck S."/>
            <person name="Liolios K."/>
            <person name="Pagani I."/>
            <person name="Ivanova N."/>
            <person name="Mavromatis K."/>
            <person name="Pati A."/>
            <person name="Chen A."/>
            <person name="Palaniappan K."/>
            <person name="Land M."/>
            <person name="Hauser L."/>
            <person name="Chang Y.J."/>
            <person name="Jeffries C.D."/>
            <person name="Detter J.C."/>
            <person name="Beck B."/>
            <person name="Woyke T."/>
            <person name="Bristow J."/>
            <person name="Eisen J.A."/>
            <person name="Markowitz V."/>
            <person name="Hugenholtz P."/>
            <person name="Kyrpides N.C."/>
            <person name="Klenk H.P."/>
        </authorList>
    </citation>
    <scope>NUCLEOTIDE SEQUENCE [LARGE SCALE GENOMIC DNA]</scope>
    <source>
        <strain evidence="3">ATCC 43644 / DSM 9630 / IS1B</strain>
    </source>
</reference>
<dbReference type="SMART" id="SM00332">
    <property type="entry name" value="PP2Cc"/>
    <property type="match status" value="1"/>
</dbReference>
<evidence type="ECO:0000313" key="2">
    <source>
        <dbReference type="EMBL" id="ADV63569.1"/>
    </source>
</evidence>
<organism evidence="2 3">
    <name type="scientific">Isosphaera pallida (strain ATCC 43644 / DSM 9630 / IS1B)</name>
    <dbReference type="NCBI Taxonomy" id="575540"/>
    <lineage>
        <taxon>Bacteria</taxon>
        <taxon>Pseudomonadati</taxon>
        <taxon>Planctomycetota</taxon>
        <taxon>Planctomycetia</taxon>
        <taxon>Isosphaerales</taxon>
        <taxon>Isosphaeraceae</taxon>
        <taxon>Isosphaera</taxon>
    </lineage>
</organism>
<evidence type="ECO:0000313" key="3">
    <source>
        <dbReference type="Proteomes" id="UP000008631"/>
    </source>
</evidence>
<dbReference type="OrthoDB" id="9801841at2"/>
<proteinExistence type="predicted"/>
<dbReference type="eggNOG" id="COG0631">
    <property type="taxonomic scope" value="Bacteria"/>
</dbReference>
<dbReference type="Gene3D" id="3.60.40.10">
    <property type="entry name" value="PPM-type phosphatase domain"/>
    <property type="match status" value="1"/>
</dbReference>
<dbReference type="Proteomes" id="UP000008631">
    <property type="component" value="Chromosome"/>
</dbReference>
<dbReference type="InterPro" id="IPR015655">
    <property type="entry name" value="PP2C"/>
</dbReference>
<dbReference type="CDD" id="cd00143">
    <property type="entry name" value="PP2Cc"/>
    <property type="match status" value="1"/>
</dbReference>
<dbReference type="SUPFAM" id="SSF81606">
    <property type="entry name" value="PP2C-like"/>
    <property type="match status" value="1"/>
</dbReference>
<dbReference type="PROSITE" id="PS51746">
    <property type="entry name" value="PPM_2"/>
    <property type="match status" value="1"/>
</dbReference>
<accession>E8R2S2</accession>
<dbReference type="PANTHER" id="PTHR47992">
    <property type="entry name" value="PROTEIN PHOSPHATASE"/>
    <property type="match status" value="1"/>
</dbReference>
<feature type="domain" description="PPM-type phosphatase" evidence="1">
    <location>
        <begin position="8"/>
        <end position="252"/>
    </location>
</feature>
<gene>
    <name evidence="2" type="ordered locus">Isop_3004</name>
</gene>
<dbReference type="EMBL" id="CP002353">
    <property type="protein sequence ID" value="ADV63569.1"/>
    <property type="molecule type" value="Genomic_DNA"/>
</dbReference>
<dbReference type="InterPro" id="IPR001932">
    <property type="entry name" value="PPM-type_phosphatase-like_dom"/>
</dbReference>
<dbReference type="GO" id="GO:0004722">
    <property type="term" value="F:protein serine/threonine phosphatase activity"/>
    <property type="evidence" value="ECO:0007669"/>
    <property type="project" value="InterPro"/>
</dbReference>
<dbReference type="HOGENOM" id="CLU_034545_4_0_0"/>
<dbReference type="AlphaFoldDB" id="E8R2S2"/>
<dbReference type="KEGG" id="ipa:Isop_3004"/>
<dbReference type="Pfam" id="PF13672">
    <property type="entry name" value="PP2C_2"/>
    <property type="match status" value="1"/>
</dbReference>
<protein>
    <submittedName>
        <fullName evidence="2">Protein serine/threonine phosphatase</fullName>
    </submittedName>
</protein>
<evidence type="ECO:0000259" key="1">
    <source>
        <dbReference type="PROSITE" id="PS51746"/>
    </source>
</evidence>
<reference key="1">
    <citation type="submission" date="2010-11" db="EMBL/GenBank/DDBJ databases">
        <title>The complete sequence of chromosome of Isophaera pallida ATCC 43644.</title>
        <authorList>
            <consortium name="US DOE Joint Genome Institute (JGI-PGF)"/>
            <person name="Lucas S."/>
            <person name="Copeland A."/>
            <person name="Lapidus A."/>
            <person name="Bruce D."/>
            <person name="Goodwin L."/>
            <person name="Pitluck S."/>
            <person name="Kyrpides N."/>
            <person name="Mavromatis K."/>
            <person name="Pagani I."/>
            <person name="Ivanova N."/>
            <person name="Saunders E."/>
            <person name="Brettin T."/>
            <person name="Detter J.C."/>
            <person name="Han C."/>
            <person name="Tapia R."/>
            <person name="Land M."/>
            <person name="Hauser L."/>
            <person name="Markowitz V."/>
            <person name="Cheng J.-F."/>
            <person name="Hugenholtz P."/>
            <person name="Woyke T."/>
            <person name="Wu D."/>
            <person name="Eisen J.A."/>
        </authorList>
    </citation>
    <scope>NUCLEOTIDE SEQUENCE</scope>
    <source>
        <strain>ATCC 43644</strain>
    </source>
</reference>
<sequence length="386" mass="42234">MKWEEVILDAAETDTGVRRANNQDSFAVVRATNPEAWRKHGHVFLVADGMGAHAVGELASKMACDHIPHTYKRLAKDSPEEALIRAYRDVAQQIYTKSKANRDFEGMGTTCSALVLGPEGALIAHVGDSRIYRTRSDVIDQLTFDHSLVWELRRKSGLPLDDDANDVNARKNVITRSLGPDPEVTVDIEGPLAVKTGDVFLLCTDGLSGQVRDPELGLFCGHLPPEEATRALLQLANLRGGPDNITVIVVRVGPWVDPDASHDNQPVAAAPAAGRKFSLGGLLGSLRKPAEPPVEEEEPYRSFECPLTAEAVEKYAEFVARVEQLAHEHTWPADFTQLDKLRARWLDALSHQRLHTALRAIGEAIVLLGLAKRVFFKNRAAAASSG</sequence>
<dbReference type="STRING" id="575540.Isop_3004"/>
<dbReference type="InParanoid" id="E8R2S2"/>
<dbReference type="SMART" id="SM00331">
    <property type="entry name" value="PP2C_SIG"/>
    <property type="match status" value="1"/>
</dbReference>
<dbReference type="RefSeq" id="WP_013565857.1">
    <property type="nucleotide sequence ID" value="NC_014962.1"/>
</dbReference>
<dbReference type="InterPro" id="IPR036457">
    <property type="entry name" value="PPM-type-like_dom_sf"/>
</dbReference>
<keyword evidence="3" id="KW-1185">Reference proteome</keyword>
<name>E8R2S2_ISOPI</name>